<dbReference type="PANTHER" id="PTHR34109:SF1">
    <property type="entry name" value="VOC DOMAIN-CONTAINING PROTEIN"/>
    <property type="match status" value="1"/>
</dbReference>
<dbReference type="PANTHER" id="PTHR34109">
    <property type="entry name" value="BNAUNNG04460D PROTEIN-RELATED"/>
    <property type="match status" value="1"/>
</dbReference>
<accession>A0A1M3L5F1</accession>
<evidence type="ECO:0000313" key="3">
    <source>
        <dbReference type="Proteomes" id="UP000184233"/>
    </source>
</evidence>
<dbReference type="Gene3D" id="3.30.720.110">
    <property type="match status" value="1"/>
</dbReference>
<dbReference type="Proteomes" id="UP000184233">
    <property type="component" value="Unassembled WGS sequence"/>
</dbReference>
<reference evidence="2 3" key="1">
    <citation type="submission" date="2016-09" db="EMBL/GenBank/DDBJ databases">
        <title>Genome-resolved meta-omics ties microbial dynamics to process performance in biotechnology for thiocyanate degradation.</title>
        <authorList>
            <person name="Kantor R.S."/>
            <person name="Huddy R.J."/>
            <person name="Iyer R."/>
            <person name="Thomas B.C."/>
            <person name="Brown C.T."/>
            <person name="Anantharaman K."/>
            <person name="Tringe S."/>
            <person name="Hettich R.L."/>
            <person name="Harrison S.T."/>
            <person name="Banfield J.F."/>
        </authorList>
    </citation>
    <scope>NUCLEOTIDE SEQUENCE [LARGE SCALE GENOMIC DNA]</scope>
    <source>
        <strain evidence="2">59-99</strain>
    </source>
</reference>
<dbReference type="Pfam" id="PF00903">
    <property type="entry name" value="Glyoxalase"/>
    <property type="match status" value="1"/>
</dbReference>
<dbReference type="CDD" id="cd07246">
    <property type="entry name" value="VOC_like"/>
    <property type="match status" value="1"/>
</dbReference>
<feature type="domain" description="VOC" evidence="1">
    <location>
        <begin position="12"/>
        <end position="130"/>
    </location>
</feature>
<dbReference type="InterPro" id="IPR004360">
    <property type="entry name" value="Glyas_Fos-R_dOase_dom"/>
</dbReference>
<comment type="caution">
    <text evidence="2">The sequence shown here is derived from an EMBL/GenBank/DDBJ whole genome shotgun (WGS) entry which is preliminary data.</text>
</comment>
<dbReference type="InterPro" id="IPR029068">
    <property type="entry name" value="Glyas_Bleomycin-R_OHBP_Dase"/>
</dbReference>
<sequence>MASSTKNNPAPPDHSIVAPYLMVDNVEAQIAFLQTVFDAEAGEALKDPQGIIQHGEVRIGDTNIMMGTSSERWPATRTMCYIFVDDVDDTYRRALAAGATSVMEPDDRFYGHREGGVLDMHGNTWWIARFLREVPMEEMERKLAEMYSKP</sequence>
<dbReference type="Gene3D" id="3.30.720.120">
    <property type="match status" value="1"/>
</dbReference>
<dbReference type="AlphaFoldDB" id="A0A1M3L5F1"/>
<evidence type="ECO:0000313" key="2">
    <source>
        <dbReference type="EMBL" id="OJX60775.1"/>
    </source>
</evidence>
<organism evidence="2 3">
    <name type="scientific">Candidatus Kapaibacterium thiocyanatum</name>
    <dbReference type="NCBI Taxonomy" id="1895771"/>
    <lineage>
        <taxon>Bacteria</taxon>
        <taxon>Pseudomonadati</taxon>
        <taxon>Candidatus Kapaibacteriota</taxon>
        <taxon>Candidatus Kapaibacteriia</taxon>
        <taxon>Candidatus Kapaibacteriales</taxon>
        <taxon>Candidatus Kapaibacteriaceae</taxon>
        <taxon>Candidatus Kapaibacterium</taxon>
    </lineage>
</organism>
<dbReference type="InterPro" id="IPR037523">
    <property type="entry name" value="VOC_core"/>
</dbReference>
<name>A0A1M3L5F1_9BACT</name>
<dbReference type="STRING" id="1895771.BGO89_04205"/>
<proteinExistence type="predicted"/>
<gene>
    <name evidence="2" type="ORF">BGO89_04205</name>
</gene>
<dbReference type="EMBL" id="MKVH01000003">
    <property type="protein sequence ID" value="OJX60775.1"/>
    <property type="molecule type" value="Genomic_DNA"/>
</dbReference>
<dbReference type="PROSITE" id="PS51819">
    <property type="entry name" value="VOC"/>
    <property type="match status" value="1"/>
</dbReference>
<dbReference type="SUPFAM" id="SSF54593">
    <property type="entry name" value="Glyoxalase/Bleomycin resistance protein/Dihydroxybiphenyl dioxygenase"/>
    <property type="match status" value="1"/>
</dbReference>
<evidence type="ECO:0000259" key="1">
    <source>
        <dbReference type="PROSITE" id="PS51819"/>
    </source>
</evidence>
<protein>
    <recommendedName>
        <fullName evidence="1">VOC domain-containing protein</fullName>
    </recommendedName>
</protein>